<dbReference type="InterPro" id="IPR036388">
    <property type="entry name" value="WH-like_DNA-bd_sf"/>
</dbReference>
<reference evidence="2 3" key="1">
    <citation type="journal article" date="2016" name="Sci. Rep.">
        <title>Metabolic traits of an uncultured archaeal lineage -MSBL1- from brine pools of the Red Sea.</title>
        <authorList>
            <person name="Mwirichia R."/>
            <person name="Alam I."/>
            <person name="Rashid M."/>
            <person name="Vinu M."/>
            <person name="Ba-Alawi W."/>
            <person name="Anthony Kamau A."/>
            <person name="Kamanda Ngugi D."/>
            <person name="Goker M."/>
            <person name="Klenk H.P."/>
            <person name="Bajic V."/>
            <person name="Stingl U."/>
        </authorList>
    </citation>
    <scope>NUCLEOTIDE SEQUENCE [LARGE SCALE GENOMIC DNA]</scope>
    <source>
        <strain evidence="2">SCGC-AAA382F02</strain>
    </source>
</reference>
<dbReference type="InterPro" id="IPR036390">
    <property type="entry name" value="WH_DNA-bd_sf"/>
</dbReference>
<dbReference type="CDD" id="cd00090">
    <property type="entry name" value="HTH_ARSR"/>
    <property type="match status" value="1"/>
</dbReference>
<protein>
    <recommendedName>
        <fullName evidence="1">Winged helix DNA-binding domain-containing protein</fullName>
    </recommendedName>
</protein>
<name>A0A133VIV0_9EURY</name>
<proteinExistence type="predicted"/>
<organism evidence="2 3">
    <name type="scientific">candidate division MSBL1 archaeon SCGC-AAA382F02</name>
    <dbReference type="NCBI Taxonomy" id="1698282"/>
    <lineage>
        <taxon>Archaea</taxon>
        <taxon>Methanobacteriati</taxon>
        <taxon>Methanobacteriota</taxon>
        <taxon>candidate division MSBL1</taxon>
    </lineage>
</organism>
<dbReference type="Gene3D" id="1.10.10.10">
    <property type="entry name" value="Winged helix-like DNA-binding domain superfamily/Winged helix DNA-binding domain"/>
    <property type="match status" value="1"/>
</dbReference>
<dbReference type="Pfam" id="PF13601">
    <property type="entry name" value="HTH_34"/>
    <property type="match status" value="1"/>
</dbReference>
<dbReference type="InterPro" id="IPR027395">
    <property type="entry name" value="WH_DNA-bd_dom"/>
</dbReference>
<feature type="non-terminal residue" evidence="2">
    <location>
        <position position="1"/>
    </location>
</feature>
<sequence length="215" mass="24551">QTSKQSNIPLESTRANILTRFLSEDLTAIDLEQELGISESAIRRHLDILEQKGYAKPRFEKASRGRPKKIYSITPAGRRVFPQKTHLLFTLLAREVKETHGDKDLKRLLSKVAADFAERLVPNKSSESEKDLLEDLVDSLDKFGFYASLSEQDGFYEIRYRNCVFGNVLQEFGDQLCNIHKQIINNALTNANVDLEKSIARDDNLCIHRVVLEES</sequence>
<dbReference type="SUPFAM" id="SSF46785">
    <property type="entry name" value="Winged helix' DNA-binding domain"/>
    <property type="match status" value="1"/>
</dbReference>
<dbReference type="EMBL" id="LHYG01000004">
    <property type="protein sequence ID" value="KXB06375.1"/>
    <property type="molecule type" value="Genomic_DNA"/>
</dbReference>
<dbReference type="AlphaFoldDB" id="A0A133VIV0"/>
<dbReference type="InterPro" id="IPR011991">
    <property type="entry name" value="ArsR-like_HTH"/>
</dbReference>
<keyword evidence="3" id="KW-1185">Reference proteome</keyword>
<evidence type="ECO:0000313" key="2">
    <source>
        <dbReference type="EMBL" id="KXB06375.1"/>
    </source>
</evidence>
<accession>A0A133VIV0</accession>
<evidence type="ECO:0000313" key="3">
    <source>
        <dbReference type="Proteomes" id="UP000070491"/>
    </source>
</evidence>
<feature type="domain" description="Winged helix DNA-binding" evidence="1">
    <location>
        <begin position="24"/>
        <end position="88"/>
    </location>
</feature>
<gene>
    <name evidence="2" type="ORF">AKJ53_00430</name>
</gene>
<evidence type="ECO:0000259" key="1">
    <source>
        <dbReference type="Pfam" id="PF13601"/>
    </source>
</evidence>
<dbReference type="Proteomes" id="UP000070491">
    <property type="component" value="Unassembled WGS sequence"/>
</dbReference>
<comment type="caution">
    <text evidence="2">The sequence shown here is derived from an EMBL/GenBank/DDBJ whole genome shotgun (WGS) entry which is preliminary data.</text>
</comment>